<keyword evidence="10" id="KW-1185">Reference proteome</keyword>
<feature type="non-terminal residue" evidence="9">
    <location>
        <position position="1"/>
    </location>
</feature>
<dbReference type="Proteomes" id="UP001519460">
    <property type="component" value="Unassembled WGS sequence"/>
</dbReference>
<dbReference type="GO" id="GO:0016020">
    <property type="term" value="C:membrane"/>
    <property type="evidence" value="ECO:0007669"/>
    <property type="project" value="UniProtKB-SubCell"/>
</dbReference>
<sequence length="630" mass="70869">TDFTEDGSPTRSRAAAARNSASVGARLDEGGGADAGVVVVAPVDNDNADAVSRIEEDDALKGDEILFRLRLAHIYGRYIRESSDAVSISSLSPREGTKRKDHRKGGVTLTPGLFNGSIGRISAYFGSHVASYFVFLRFLVCLDLLMAIPMFGFVTLPQGRRNHAALRDAHIEDVLIRQGGSDSHRDPPVCQERLNKLVLPGDDDAPEGLSGDFGVLSTSVMFYGAYNDTKWGYYDRPLAYFLTWAAVNVVCFFLIGASMYIRYRTSKQAETSRDEFPFSTRVLSSWDHTLRKEEGAALWQKSIITNTKEMIREEKSHERSDPCNNLLFIRVLINLVVLGVLAGSGYLIFIVADNLDTSLGLPAQLEDLLLNYRLPLLVSALKVLVPPFFDKVIHWERWHPRTEIKLNISRTFCCWENEVGEEVFKLVLMDLGFILLATLLLDVLRAILIKLNMLSSLKYSEFAVASEVLDVIYGQSLVWLGLFFSPLLAAVGFVKLIVVFYFRYVTARMCKVPPRHVFRASRSGNFFMFMLLVNLLEPSTDCGPFKAEERVYNVITDRVGDLPTWLRDVVVYISTPAVVVPVVLILLLGILYFKAKTSSYQRVIARLRLQLKFERRVAKREVFARARFAQ</sequence>
<feature type="transmembrane region" description="Helical" evidence="7">
    <location>
        <begin position="477"/>
        <end position="505"/>
    </location>
</feature>
<proteinExistence type="inferred from homology"/>
<dbReference type="Pfam" id="PF07810">
    <property type="entry name" value="TMC"/>
    <property type="match status" value="1"/>
</dbReference>
<keyword evidence="5 7" id="KW-0472">Membrane</keyword>
<dbReference type="InterPro" id="IPR012496">
    <property type="entry name" value="TMC_dom"/>
</dbReference>
<evidence type="ECO:0000256" key="1">
    <source>
        <dbReference type="ARBA" id="ARBA00004141"/>
    </source>
</evidence>
<evidence type="ECO:0000313" key="9">
    <source>
        <dbReference type="EMBL" id="KAK7486152.1"/>
    </source>
</evidence>
<dbReference type="AlphaFoldDB" id="A0ABD0KGG6"/>
<reference evidence="9 10" key="1">
    <citation type="journal article" date="2023" name="Sci. Data">
        <title>Genome assembly of the Korean intertidal mud-creeper Batillaria attramentaria.</title>
        <authorList>
            <person name="Patra A.K."/>
            <person name="Ho P.T."/>
            <person name="Jun S."/>
            <person name="Lee S.J."/>
            <person name="Kim Y."/>
            <person name="Won Y.J."/>
        </authorList>
    </citation>
    <scope>NUCLEOTIDE SEQUENCE [LARGE SCALE GENOMIC DNA]</scope>
    <source>
        <strain evidence="9">Wonlab-2016</strain>
    </source>
</reference>
<evidence type="ECO:0000256" key="6">
    <source>
        <dbReference type="SAM" id="MobiDB-lite"/>
    </source>
</evidence>
<accession>A0ABD0KGG6</accession>
<evidence type="ECO:0000256" key="5">
    <source>
        <dbReference type="ARBA" id="ARBA00023136"/>
    </source>
</evidence>
<dbReference type="PANTHER" id="PTHR23302:SF40">
    <property type="entry name" value="TRANSMEMBRANE CHANNEL-LIKE PROTEIN"/>
    <property type="match status" value="1"/>
</dbReference>
<evidence type="ECO:0000256" key="2">
    <source>
        <dbReference type="ARBA" id="ARBA00006510"/>
    </source>
</evidence>
<feature type="transmembrane region" description="Helical" evidence="7">
    <location>
        <begin position="426"/>
        <end position="448"/>
    </location>
</feature>
<feature type="domain" description="TMC" evidence="8">
    <location>
        <begin position="414"/>
        <end position="521"/>
    </location>
</feature>
<dbReference type="InterPro" id="IPR038900">
    <property type="entry name" value="TMC"/>
</dbReference>
<organism evidence="9 10">
    <name type="scientific">Batillaria attramentaria</name>
    <dbReference type="NCBI Taxonomy" id="370345"/>
    <lineage>
        <taxon>Eukaryota</taxon>
        <taxon>Metazoa</taxon>
        <taxon>Spiralia</taxon>
        <taxon>Lophotrochozoa</taxon>
        <taxon>Mollusca</taxon>
        <taxon>Gastropoda</taxon>
        <taxon>Caenogastropoda</taxon>
        <taxon>Sorbeoconcha</taxon>
        <taxon>Cerithioidea</taxon>
        <taxon>Batillariidae</taxon>
        <taxon>Batillaria</taxon>
    </lineage>
</organism>
<comment type="subcellular location">
    <subcellularLocation>
        <location evidence="1">Membrane</location>
        <topology evidence="1">Multi-pass membrane protein</topology>
    </subcellularLocation>
</comment>
<comment type="caution">
    <text evidence="9">The sequence shown here is derived from an EMBL/GenBank/DDBJ whole genome shotgun (WGS) entry which is preliminary data.</text>
</comment>
<evidence type="ECO:0000259" key="8">
    <source>
        <dbReference type="Pfam" id="PF07810"/>
    </source>
</evidence>
<keyword evidence="3 7" id="KW-0812">Transmembrane</keyword>
<feature type="non-terminal residue" evidence="9">
    <location>
        <position position="630"/>
    </location>
</feature>
<evidence type="ECO:0000313" key="10">
    <source>
        <dbReference type="Proteomes" id="UP001519460"/>
    </source>
</evidence>
<dbReference type="EMBL" id="JACVVK020000183">
    <property type="protein sequence ID" value="KAK7486152.1"/>
    <property type="molecule type" value="Genomic_DNA"/>
</dbReference>
<feature type="transmembrane region" description="Helical" evidence="7">
    <location>
        <begin position="129"/>
        <end position="151"/>
    </location>
</feature>
<feature type="transmembrane region" description="Helical" evidence="7">
    <location>
        <begin position="327"/>
        <end position="352"/>
    </location>
</feature>
<dbReference type="PANTHER" id="PTHR23302">
    <property type="entry name" value="TRANSMEMBRANE CHANNEL-RELATED"/>
    <property type="match status" value="1"/>
</dbReference>
<feature type="compositionally biased region" description="Low complexity" evidence="6">
    <location>
        <begin position="9"/>
        <end position="25"/>
    </location>
</feature>
<keyword evidence="4 7" id="KW-1133">Transmembrane helix</keyword>
<feature type="transmembrane region" description="Helical" evidence="7">
    <location>
        <begin position="569"/>
        <end position="593"/>
    </location>
</feature>
<feature type="transmembrane region" description="Helical" evidence="7">
    <location>
        <begin position="238"/>
        <end position="261"/>
    </location>
</feature>
<name>A0ABD0KGG6_9CAEN</name>
<evidence type="ECO:0000256" key="4">
    <source>
        <dbReference type="ARBA" id="ARBA00022989"/>
    </source>
</evidence>
<gene>
    <name evidence="9" type="ORF">BaRGS_00022618</name>
</gene>
<protein>
    <recommendedName>
        <fullName evidence="8">TMC domain-containing protein</fullName>
    </recommendedName>
</protein>
<feature type="region of interest" description="Disordered" evidence="6">
    <location>
        <begin position="1"/>
        <end position="27"/>
    </location>
</feature>
<evidence type="ECO:0000256" key="3">
    <source>
        <dbReference type="ARBA" id="ARBA00022692"/>
    </source>
</evidence>
<evidence type="ECO:0000256" key="7">
    <source>
        <dbReference type="SAM" id="Phobius"/>
    </source>
</evidence>
<comment type="similarity">
    <text evidence="2">Belongs to the TMC family.</text>
</comment>